<protein>
    <recommendedName>
        <fullName evidence="2">Non-homologous end joining protein Ku</fullName>
    </recommendedName>
</protein>
<keyword evidence="1 2" id="KW-0238">DNA-binding</keyword>
<dbReference type="GeneID" id="23113354"/>
<comment type="similarity">
    <text evidence="2">Belongs to the prokaryotic Ku family.</text>
</comment>
<sequence length="269" mass="30308">MPAAHKGAISFGLVHIPVALHTATQDNDIHFNQLCKEDGSRVKYKKVCANCGKEVGTQDIIKGFEFAPGQYVTMTDADFEKAKTEKDKTIQILHFTDIKNIRPIYFDKTYHAVVEAGGDKAYELLRKAMLDEGKIAIAKTVMGQSEKLLCLIPTTKGMLVETLFFADEVKEIPKEPAHPELQQQELDMAKMLINSMDKEFEPELYHDEYQIRLRQIIEAKINGQEIVNAPAEHQDNVIDIMEALQRSLAQVSDSKPPTKRKPRKKAATA</sequence>
<dbReference type="Proteomes" id="UP000013126">
    <property type="component" value="Unassembled WGS sequence"/>
</dbReference>
<dbReference type="InterPro" id="IPR016194">
    <property type="entry name" value="SPOC-like_C_dom_sf"/>
</dbReference>
<evidence type="ECO:0000256" key="1">
    <source>
        <dbReference type="ARBA" id="ARBA00023125"/>
    </source>
</evidence>
<keyword evidence="2" id="KW-0227">DNA damage</keyword>
<dbReference type="GO" id="GO:0003690">
    <property type="term" value="F:double-stranded DNA binding"/>
    <property type="evidence" value="ECO:0007669"/>
    <property type="project" value="UniProtKB-UniRule"/>
</dbReference>
<dbReference type="PANTHER" id="PTHR41251:SF1">
    <property type="entry name" value="NON-HOMOLOGOUS END JOINING PROTEIN KU"/>
    <property type="match status" value="1"/>
</dbReference>
<keyword evidence="2" id="KW-0234">DNA repair</keyword>
<evidence type="ECO:0000259" key="4">
    <source>
        <dbReference type="SMART" id="SM00559"/>
    </source>
</evidence>
<feature type="region of interest" description="Disordered" evidence="3">
    <location>
        <begin position="248"/>
        <end position="269"/>
    </location>
</feature>
<keyword evidence="6" id="KW-1185">Reference proteome</keyword>
<dbReference type="PIRSF" id="PIRSF006493">
    <property type="entry name" value="Prok_Ku"/>
    <property type="match status" value="1"/>
</dbReference>
<dbReference type="HAMAP" id="MF_01875">
    <property type="entry name" value="Prokaryotic_Ku"/>
    <property type="match status" value="1"/>
</dbReference>
<name>R0AEX0_9FIRM</name>
<comment type="caution">
    <text evidence="5">The sequence shown here is derived from an EMBL/GenBank/DDBJ whole genome shotgun (WGS) entry which is preliminary data.</text>
</comment>
<dbReference type="InterPro" id="IPR009187">
    <property type="entry name" value="Prok_Ku"/>
</dbReference>
<dbReference type="InterPro" id="IPR006164">
    <property type="entry name" value="DNA_bd_Ku70/Ku80"/>
</dbReference>
<evidence type="ECO:0000256" key="3">
    <source>
        <dbReference type="SAM" id="MobiDB-lite"/>
    </source>
</evidence>
<dbReference type="SMART" id="SM00559">
    <property type="entry name" value="Ku78"/>
    <property type="match status" value="1"/>
</dbReference>
<evidence type="ECO:0000313" key="6">
    <source>
        <dbReference type="Proteomes" id="UP000013126"/>
    </source>
</evidence>
<accession>R0AEX0</accession>
<dbReference type="HOGENOM" id="CLU_048975_1_0_9"/>
<feature type="domain" description="Ku" evidence="4">
    <location>
        <begin position="52"/>
        <end position="180"/>
    </location>
</feature>
<comment type="function">
    <text evidence="2">With LigD forms a non-homologous end joining (NHEJ) DNA repair enzyme, which repairs dsDNA breaks with reduced fidelity. Binds linear dsDNA with 5'- and 3'- overhangs but not closed circular dsDNA nor ssDNA. Recruits and stimulates the ligase activity of LigD.</text>
</comment>
<dbReference type="GO" id="GO:0006310">
    <property type="term" value="P:DNA recombination"/>
    <property type="evidence" value="ECO:0007669"/>
    <property type="project" value="UniProtKB-KW"/>
</dbReference>
<dbReference type="SUPFAM" id="SSF100939">
    <property type="entry name" value="SPOC domain-like"/>
    <property type="match status" value="1"/>
</dbReference>
<comment type="subunit">
    <text evidence="2">Homodimer. Interacts with LigD.</text>
</comment>
<reference evidence="5 6" key="1">
    <citation type="submission" date="2013-01" db="EMBL/GenBank/DDBJ databases">
        <title>The Genome Sequence of Clostridium bolteae 90A9.</title>
        <authorList>
            <consortium name="The Broad Institute Genome Sequencing Platform"/>
            <person name="Earl A."/>
            <person name="Ward D."/>
            <person name="Feldgarden M."/>
            <person name="Gevers D."/>
            <person name="Courvalin P."/>
            <person name="Lambert T."/>
            <person name="Walker B."/>
            <person name="Young S.K."/>
            <person name="Zeng Q."/>
            <person name="Gargeya S."/>
            <person name="Fitzgerald M."/>
            <person name="Haas B."/>
            <person name="Abouelleil A."/>
            <person name="Alvarado L."/>
            <person name="Arachchi H.M."/>
            <person name="Berlin A.M."/>
            <person name="Chapman S.B."/>
            <person name="Dewar J."/>
            <person name="Goldberg J."/>
            <person name="Griggs A."/>
            <person name="Gujja S."/>
            <person name="Hansen M."/>
            <person name="Howarth C."/>
            <person name="Imamovic A."/>
            <person name="Larimer J."/>
            <person name="McCowan C."/>
            <person name="Murphy C."/>
            <person name="Neiman D."/>
            <person name="Pearson M."/>
            <person name="Priest M."/>
            <person name="Roberts A."/>
            <person name="Saif S."/>
            <person name="Shea T."/>
            <person name="Sisk P."/>
            <person name="Sykes S."/>
            <person name="Wortman J."/>
            <person name="Nusbaum C."/>
            <person name="Birren B."/>
        </authorList>
    </citation>
    <scope>NUCLEOTIDE SEQUENCE [LARGE SCALE GENOMIC DNA]</scope>
    <source>
        <strain evidence="5 6">90A9</strain>
    </source>
</reference>
<dbReference type="Gene3D" id="2.40.290.10">
    <property type="match status" value="1"/>
</dbReference>
<dbReference type="PATRIC" id="fig|997894.4.peg.2399"/>
<organism evidence="5 6">
    <name type="scientific">Enterocloster bolteae 90A9</name>
    <dbReference type="NCBI Taxonomy" id="997894"/>
    <lineage>
        <taxon>Bacteria</taxon>
        <taxon>Bacillati</taxon>
        <taxon>Bacillota</taxon>
        <taxon>Clostridia</taxon>
        <taxon>Lachnospirales</taxon>
        <taxon>Lachnospiraceae</taxon>
        <taxon>Enterocloster</taxon>
    </lineage>
</organism>
<feature type="compositionally biased region" description="Basic residues" evidence="3">
    <location>
        <begin position="257"/>
        <end position="269"/>
    </location>
</feature>
<dbReference type="RefSeq" id="WP_002575497.1">
    <property type="nucleotide sequence ID" value="NZ_KB851182.1"/>
</dbReference>
<evidence type="ECO:0000313" key="5">
    <source>
        <dbReference type="EMBL" id="ENZ50770.1"/>
    </source>
</evidence>
<proteinExistence type="inferred from homology"/>
<evidence type="ECO:0000256" key="2">
    <source>
        <dbReference type="HAMAP-Rule" id="MF_01875"/>
    </source>
</evidence>
<keyword evidence="2" id="KW-0233">DNA recombination</keyword>
<dbReference type="PANTHER" id="PTHR41251">
    <property type="entry name" value="NON-HOMOLOGOUS END JOINING PROTEIN KU"/>
    <property type="match status" value="1"/>
</dbReference>
<gene>
    <name evidence="2" type="primary">ku</name>
    <name evidence="5" type="ORF">HMPREF1085_02253</name>
</gene>
<dbReference type="OrthoDB" id="9795084at2"/>
<dbReference type="Pfam" id="PF02735">
    <property type="entry name" value="Ku"/>
    <property type="match status" value="1"/>
</dbReference>
<dbReference type="CDD" id="cd00789">
    <property type="entry name" value="KU_like"/>
    <property type="match status" value="1"/>
</dbReference>
<dbReference type="NCBIfam" id="TIGR02772">
    <property type="entry name" value="Ku_bact"/>
    <property type="match status" value="1"/>
</dbReference>
<dbReference type="EMBL" id="AGYH01000005">
    <property type="protein sequence ID" value="ENZ50770.1"/>
    <property type="molecule type" value="Genomic_DNA"/>
</dbReference>
<dbReference type="GO" id="GO:0006303">
    <property type="term" value="P:double-strand break repair via nonhomologous end joining"/>
    <property type="evidence" value="ECO:0007669"/>
    <property type="project" value="UniProtKB-UniRule"/>
</dbReference>
<dbReference type="AlphaFoldDB" id="R0AEX0"/>